<dbReference type="InterPro" id="IPR011055">
    <property type="entry name" value="Dup_hybrid_motif"/>
</dbReference>
<protein>
    <submittedName>
        <fullName evidence="3">Peptidase M23</fullName>
    </submittedName>
</protein>
<dbReference type="FunFam" id="2.70.70.10:FF:000019">
    <property type="entry name" value="M23 family peptidase"/>
    <property type="match status" value="1"/>
</dbReference>
<evidence type="ECO:0000259" key="2">
    <source>
        <dbReference type="Pfam" id="PF01551"/>
    </source>
</evidence>
<proteinExistence type="predicted"/>
<dbReference type="PATRIC" id="fig|1129794.4.peg.4555"/>
<dbReference type="STRING" id="1129794.C427_4576"/>
<evidence type="ECO:0000256" key="1">
    <source>
        <dbReference type="SAM" id="SignalP"/>
    </source>
</evidence>
<dbReference type="SUPFAM" id="SSF51261">
    <property type="entry name" value="Duplicated hybrid motif"/>
    <property type="match status" value="1"/>
</dbReference>
<dbReference type="InterPro" id="IPR050570">
    <property type="entry name" value="Cell_wall_metabolism_enzyme"/>
</dbReference>
<gene>
    <name evidence="3" type="ORF">C427_4576</name>
</gene>
<sequence>MRRLVFVCILSALCSFAFLVFASDIQPARGPQLKGEMTQGSLIRGQVPVGHQVWLNDTPLKISADGYFAFGFGRDAKLSQQLRWINNEDVAHTRTLMLQPRTYNIQKITGIPSKYVTPPKEVSERITLDNQQIGQARSFNDERTDFYQDFIWPAAGPISGVYGSQRVFNGTPKRPHFGVDVAAPSGTSVYAPANGLVTLFVPDMYYSGGTMIIDHGHGVSSTFLHLSKGHVEAGTTVKQGDLVAEIGDTGRATGSHLDWRINWFKERLDPALLVPQR</sequence>
<dbReference type="AlphaFoldDB" id="K6ZRP4"/>
<name>K6ZRP4_9ALTE</name>
<keyword evidence="1" id="KW-0732">Signal</keyword>
<dbReference type="eggNOG" id="COG0739">
    <property type="taxonomic scope" value="Bacteria"/>
</dbReference>
<dbReference type="OrthoDB" id="9805070at2"/>
<keyword evidence="4" id="KW-1185">Reference proteome</keyword>
<dbReference type="Proteomes" id="UP000011864">
    <property type="component" value="Chromosome"/>
</dbReference>
<dbReference type="Gene3D" id="2.70.70.10">
    <property type="entry name" value="Glucose Permease (Domain IIA)"/>
    <property type="match status" value="1"/>
</dbReference>
<feature type="chain" id="PRO_5003898569" evidence="1">
    <location>
        <begin position="23"/>
        <end position="277"/>
    </location>
</feature>
<dbReference type="InterPro" id="IPR016047">
    <property type="entry name" value="M23ase_b-sheet_dom"/>
</dbReference>
<reference evidence="3 4" key="1">
    <citation type="journal article" date="2013" name="Genome Announc.">
        <title>Complete Genome Sequence of Glaciecola psychrophila Strain 170T.</title>
        <authorList>
            <person name="Yin J."/>
            <person name="Chen J."/>
            <person name="Liu G."/>
            <person name="Yu Y."/>
            <person name="Song L."/>
            <person name="Wang X."/>
            <person name="Qu X."/>
        </authorList>
    </citation>
    <scope>NUCLEOTIDE SEQUENCE [LARGE SCALE GENOMIC DNA]</scope>
    <source>
        <strain evidence="3 4">170</strain>
    </source>
</reference>
<accession>K6ZRP4</accession>
<dbReference type="PANTHER" id="PTHR21666:SF285">
    <property type="entry name" value="M23 FAMILY METALLOPEPTIDASE"/>
    <property type="match status" value="1"/>
</dbReference>
<dbReference type="CDD" id="cd12797">
    <property type="entry name" value="M23_peptidase"/>
    <property type="match status" value="1"/>
</dbReference>
<organism evidence="3 4">
    <name type="scientific">Paraglaciecola psychrophila 170</name>
    <dbReference type="NCBI Taxonomy" id="1129794"/>
    <lineage>
        <taxon>Bacteria</taxon>
        <taxon>Pseudomonadati</taxon>
        <taxon>Pseudomonadota</taxon>
        <taxon>Gammaproteobacteria</taxon>
        <taxon>Alteromonadales</taxon>
        <taxon>Alteromonadaceae</taxon>
        <taxon>Paraglaciecola</taxon>
    </lineage>
</organism>
<evidence type="ECO:0000313" key="3">
    <source>
        <dbReference type="EMBL" id="AGH46675.1"/>
    </source>
</evidence>
<dbReference type="Pfam" id="PF01551">
    <property type="entry name" value="Peptidase_M23"/>
    <property type="match status" value="1"/>
</dbReference>
<dbReference type="RefSeq" id="WP_007639870.1">
    <property type="nucleotide sequence ID" value="NC_020514.1"/>
</dbReference>
<feature type="signal peptide" evidence="1">
    <location>
        <begin position="1"/>
        <end position="22"/>
    </location>
</feature>
<dbReference type="KEGG" id="gps:C427_4576"/>
<feature type="domain" description="M23ase beta-sheet core" evidence="2">
    <location>
        <begin position="175"/>
        <end position="270"/>
    </location>
</feature>
<dbReference type="HOGENOM" id="CLU_029425_5_5_6"/>
<evidence type="ECO:0000313" key="4">
    <source>
        <dbReference type="Proteomes" id="UP000011864"/>
    </source>
</evidence>
<dbReference type="EMBL" id="CP003837">
    <property type="protein sequence ID" value="AGH46675.1"/>
    <property type="molecule type" value="Genomic_DNA"/>
</dbReference>
<dbReference type="GO" id="GO:0004222">
    <property type="term" value="F:metalloendopeptidase activity"/>
    <property type="evidence" value="ECO:0007669"/>
    <property type="project" value="TreeGrafter"/>
</dbReference>
<dbReference type="PANTHER" id="PTHR21666">
    <property type="entry name" value="PEPTIDASE-RELATED"/>
    <property type="match status" value="1"/>
</dbReference>